<dbReference type="Proteomes" id="UP000324973">
    <property type="component" value="Unassembled WGS sequence"/>
</dbReference>
<dbReference type="Gene3D" id="3.60.21.10">
    <property type="match status" value="1"/>
</dbReference>
<accession>A0A5D4XJY4</accession>
<dbReference type="InterPro" id="IPR032288">
    <property type="entry name" value="Metallophos_C"/>
</dbReference>
<dbReference type="PANTHER" id="PTHR43143:SF6">
    <property type="entry name" value="BLL3016 PROTEIN"/>
    <property type="match status" value="1"/>
</dbReference>
<feature type="domain" description="Calcineurin-like phosphoesterase C-terminal" evidence="3">
    <location>
        <begin position="341"/>
        <end position="513"/>
    </location>
</feature>
<evidence type="ECO:0000313" key="4">
    <source>
        <dbReference type="EMBL" id="TYT24998.1"/>
    </source>
</evidence>
<dbReference type="InterPro" id="IPR051918">
    <property type="entry name" value="STPP_CPPED1"/>
</dbReference>
<dbReference type="InterPro" id="IPR004843">
    <property type="entry name" value="Calcineurin-like_PHP"/>
</dbReference>
<feature type="domain" description="Calcineurin-like phosphoesterase" evidence="2">
    <location>
        <begin position="129"/>
        <end position="321"/>
    </location>
</feature>
<reference evidence="4 5" key="1">
    <citation type="submission" date="2019-08" db="EMBL/GenBank/DDBJ databases">
        <title>Luteimonas viscosus sp. nov., isolated from soil of a sunflower field.</title>
        <authorList>
            <person name="Jianli Z."/>
            <person name="Ying Z."/>
        </authorList>
    </citation>
    <scope>NUCLEOTIDE SEQUENCE [LARGE SCALE GENOMIC DNA]</scope>
    <source>
        <strain evidence="4 5">XBU10</strain>
    </source>
</reference>
<dbReference type="Pfam" id="PF16370">
    <property type="entry name" value="MetallophosC"/>
    <property type="match status" value="1"/>
</dbReference>
<feature type="chain" id="PRO_5022726212" evidence="1">
    <location>
        <begin position="33"/>
        <end position="527"/>
    </location>
</feature>
<keyword evidence="1" id="KW-0732">Signal</keyword>
<keyword evidence="5" id="KW-1185">Reference proteome</keyword>
<feature type="signal peptide" evidence="1">
    <location>
        <begin position="1"/>
        <end position="32"/>
    </location>
</feature>
<evidence type="ECO:0000259" key="2">
    <source>
        <dbReference type="Pfam" id="PF00149"/>
    </source>
</evidence>
<dbReference type="SUPFAM" id="SSF56300">
    <property type="entry name" value="Metallo-dependent phosphatases"/>
    <property type="match status" value="1"/>
</dbReference>
<dbReference type="AlphaFoldDB" id="A0A5D4XJY4"/>
<evidence type="ECO:0000259" key="3">
    <source>
        <dbReference type="Pfam" id="PF16370"/>
    </source>
</evidence>
<dbReference type="InterPro" id="IPR029052">
    <property type="entry name" value="Metallo-depent_PP-like"/>
</dbReference>
<gene>
    <name evidence="4" type="ORF">FZO89_01160</name>
</gene>
<proteinExistence type="predicted"/>
<evidence type="ECO:0000256" key="1">
    <source>
        <dbReference type="SAM" id="SignalP"/>
    </source>
</evidence>
<dbReference type="OrthoDB" id="9784378at2"/>
<comment type="caution">
    <text evidence="4">The sequence shown here is derived from an EMBL/GenBank/DDBJ whole genome shotgun (WGS) entry which is preliminary data.</text>
</comment>
<dbReference type="Pfam" id="PF00149">
    <property type="entry name" value="Metallophos"/>
    <property type="match status" value="1"/>
</dbReference>
<protein>
    <submittedName>
        <fullName evidence="4">Calcineurin phosphoesterase</fullName>
    </submittedName>
</protein>
<organism evidence="4 5">
    <name type="scientific">Luteimonas viscosa</name>
    <dbReference type="NCBI Taxonomy" id="1132694"/>
    <lineage>
        <taxon>Bacteria</taxon>
        <taxon>Pseudomonadati</taxon>
        <taxon>Pseudomonadota</taxon>
        <taxon>Gammaproteobacteria</taxon>
        <taxon>Lysobacterales</taxon>
        <taxon>Lysobacteraceae</taxon>
        <taxon>Luteimonas</taxon>
    </lineage>
</organism>
<dbReference type="PANTHER" id="PTHR43143">
    <property type="entry name" value="METALLOPHOSPHOESTERASE, CALCINEURIN SUPERFAMILY"/>
    <property type="match status" value="1"/>
</dbReference>
<dbReference type="EMBL" id="VTFT01000001">
    <property type="protein sequence ID" value="TYT24998.1"/>
    <property type="molecule type" value="Genomic_DNA"/>
</dbReference>
<name>A0A5D4XJY4_9GAMM</name>
<evidence type="ECO:0000313" key="5">
    <source>
        <dbReference type="Proteomes" id="UP000324973"/>
    </source>
</evidence>
<sequence>MWGDTVRHRRTIPWLSLLSLLLAQALAASAWACSSGVVFEDGNRDGLRQPDERGLVDVRVSNGREIVSSATNGAWRLPAGAMAPVFVIKPPGFAVARAEDGLPAFWRGPGAASCDFALQPSARGGEGLKVIVSSDPQAGTPREVDYYARVVARALAPHRDAALGLTLGDVANDDLALYDGINRTTASLGVPWLHVAGNHDLDPGAQDDHDSLATFRRVFGPDTWAWEEHEAVFVMLDNVVAMRGSRPAYVGGLREDQFAFLEGYLQHVDRERLLVVAAHIPWFDTAEGDRPPSVRAEDRARLFALLRRFPKLLLLSGHRHAQRQFFHDARTGWQGDAPLREYNVGAMSGSYWSGVAEDDGVPVSTMADGTPRGFATLRIAGDGGYRLAWHPTTLPADDFSRTDAMALHVPKLLRRGAYPAWGVYANVFMGHAGTRVEYRVDDGDWLPMAWTPAPDPRLLVENVRDDLADSLRSFDRSPEAERSPHLWRGALPTRLAPGAHRVEVRAFDDHGDEHRASIVYRLVEIEP</sequence>
<dbReference type="GO" id="GO:0016787">
    <property type="term" value="F:hydrolase activity"/>
    <property type="evidence" value="ECO:0007669"/>
    <property type="project" value="InterPro"/>
</dbReference>